<keyword evidence="2" id="KW-1185">Reference proteome</keyword>
<accession>A0AAV4MTH6</accession>
<sequence>MGCRTTPAKKRVVAKSEGVFGVINGGDTPNRLQTLLQPLCSKKAWPLGGWANNGVQNKPPQETSRCEQWGVFVVINGGATPKLKANRDNIAVTTITPAIVFQKGKAFEGGPNNGVENNPRKKQVVVNSGVSLW</sequence>
<evidence type="ECO:0000313" key="2">
    <source>
        <dbReference type="Proteomes" id="UP001054837"/>
    </source>
</evidence>
<protein>
    <submittedName>
        <fullName evidence="1">Uncharacterized protein</fullName>
    </submittedName>
</protein>
<gene>
    <name evidence="1" type="ORF">CDAR_34901</name>
</gene>
<name>A0AAV4MTH6_9ARAC</name>
<dbReference type="Proteomes" id="UP001054837">
    <property type="component" value="Unassembled WGS sequence"/>
</dbReference>
<dbReference type="EMBL" id="BPLQ01000806">
    <property type="protein sequence ID" value="GIX75169.1"/>
    <property type="molecule type" value="Genomic_DNA"/>
</dbReference>
<comment type="caution">
    <text evidence="1">The sequence shown here is derived from an EMBL/GenBank/DDBJ whole genome shotgun (WGS) entry which is preliminary data.</text>
</comment>
<reference evidence="1 2" key="1">
    <citation type="submission" date="2021-06" db="EMBL/GenBank/DDBJ databases">
        <title>Caerostris darwini draft genome.</title>
        <authorList>
            <person name="Kono N."/>
            <person name="Arakawa K."/>
        </authorList>
    </citation>
    <scope>NUCLEOTIDE SEQUENCE [LARGE SCALE GENOMIC DNA]</scope>
</reference>
<organism evidence="1 2">
    <name type="scientific">Caerostris darwini</name>
    <dbReference type="NCBI Taxonomy" id="1538125"/>
    <lineage>
        <taxon>Eukaryota</taxon>
        <taxon>Metazoa</taxon>
        <taxon>Ecdysozoa</taxon>
        <taxon>Arthropoda</taxon>
        <taxon>Chelicerata</taxon>
        <taxon>Arachnida</taxon>
        <taxon>Araneae</taxon>
        <taxon>Araneomorphae</taxon>
        <taxon>Entelegynae</taxon>
        <taxon>Araneoidea</taxon>
        <taxon>Araneidae</taxon>
        <taxon>Caerostris</taxon>
    </lineage>
</organism>
<evidence type="ECO:0000313" key="1">
    <source>
        <dbReference type="EMBL" id="GIX75169.1"/>
    </source>
</evidence>
<dbReference type="AlphaFoldDB" id="A0AAV4MTH6"/>
<proteinExistence type="predicted"/>